<keyword evidence="3" id="KW-1185">Reference proteome</keyword>
<gene>
    <name evidence="2" type="ORF">C1631_000220</name>
</gene>
<dbReference type="Proteomes" id="UP000236594">
    <property type="component" value="Unassembled WGS sequence"/>
</dbReference>
<feature type="domain" description="NadR/Ttd14 AAA" evidence="1">
    <location>
        <begin position="5"/>
        <end position="170"/>
    </location>
</feature>
<comment type="caution">
    <text evidence="2">The sequence shown here is derived from an EMBL/GenBank/DDBJ whole genome shotgun (WGS) entry which is preliminary data.</text>
</comment>
<evidence type="ECO:0000259" key="1">
    <source>
        <dbReference type="Pfam" id="PF13521"/>
    </source>
</evidence>
<dbReference type="AlphaFoldDB" id="A0A316XJS1"/>
<dbReference type="InterPro" id="IPR027417">
    <property type="entry name" value="P-loop_NTPase"/>
</dbReference>
<accession>A0A316XJS1</accession>
<dbReference type="InterPro" id="IPR038727">
    <property type="entry name" value="NadR/Ttd14_AAA_dom"/>
</dbReference>
<protein>
    <submittedName>
        <fullName evidence="2">ATPase</fullName>
    </submittedName>
</protein>
<dbReference type="Pfam" id="PF13521">
    <property type="entry name" value="AAA_28"/>
    <property type="match status" value="1"/>
</dbReference>
<organism evidence="2 3">
    <name type="scientific">Chryseobacterium phosphatilyticum</name>
    <dbReference type="NCBI Taxonomy" id="475075"/>
    <lineage>
        <taxon>Bacteria</taxon>
        <taxon>Pseudomonadati</taxon>
        <taxon>Bacteroidota</taxon>
        <taxon>Flavobacteriia</taxon>
        <taxon>Flavobacteriales</taxon>
        <taxon>Weeksellaceae</taxon>
        <taxon>Chryseobacterium group</taxon>
        <taxon>Chryseobacterium</taxon>
    </lineage>
</organism>
<evidence type="ECO:0000313" key="3">
    <source>
        <dbReference type="Proteomes" id="UP000236594"/>
    </source>
</evidence>
<evidence type="ECO:0000313" key="2">
    <source>
        <dbReference type="EMBL" id="PWN71090.1"/>
    </source>
</evidence>
<dbReference type="SUPFAM" id="SSF52540">
    <property type="entry name" value="P-loop containing nucleoside triphosphate hydrolases"/>
    <property type="match status" value="1"/>
</dbReference>
<sequence length="179" mass="20432">MSKLYVLTGGPGAGKTSLLNELEKKGFVTVPEDGRRIIREQIAINGDALPWMDKEKFAGLMLEASVNAYQKMSEIPGEKTVFFDRGILDVIGYLRLEKIPVPEDLEMKAGEMVYHNHVFILPPWEEIYVNDPERKQTPDIAISTFNCMKTVYLEYGYTVIEVPKISVTQRVEFILDMIR</sequence>
<dbReference type="OrthoDB" id="5638848at2"/>
<dbReference type="Gene3D" id="3.40.50.300">
    <property type="entry name" value="P-loop containing nucleotide triphosphate hydrolases"/>
    <property type="match status" value="1"/>
</dbReference>
<dbReference type="EMBL" id="PPED02000001">
    <property type="protein sequence ID" value="PWN71090.1"/>
    <property type="molecule type" value="Genomic_DNA"/>
</dbReference>
<proteinExistence type="predicted"/>
<name>A0A316XJS1_9FLAO</name>
<reference evidence="2 3" key="1">
    <citation type="submission" date="2018-04" db="EMBL/GenBank/DDBJ databases">
        <title>Draft Genome Sequence of Phosphate-Solubilizing Chryseobacterium sp. ISE14 that is a Biocontrol and Plant Growth-Promoting Rhizobacterium Isolated from Cucumber.</title>
        <authorList>
            <person name="Jeong J.-J."/>
            <person name="Sang M.K."/>
            <person name="Choi I.-G."/>
            <person name="Kim K.D."/>
        </authorList>
    </citation>
    <scope>NUCLEOTIDE SEQUENCE [LARGE SCALE GENOMIC DNA]</scope>
    <source>
        <strain evidence="2 3">ISE14</strain>
    </source>
</reference>